<dbReference type="Proteomes" id="UP000640725">
    <property type="component" value="Unassembled WGS sequence"/>
</dbReference>
<reference evidence="1 2" key="1">
    <citation type="submission" date="2020-10" db="EMBL/GenBank/DDBJ databases">
        <authorList>
            <person name="Castelo-Branco R."/>
            <person name="Eusebio N."/>
            <person name="Adriana R."/>
            <person name="Vieira A."/>
            <person name="Brugerolle De Fraissinette N."/>
            <person name="Rezende De Castro R."/>
            <person name="Schneider M.P."/>
            <person name="Vasconcelos V."/>
            <person name="Leao P.N."/>
        </authorList>
    </citation>
    <scope>NUCLEOTIDE SEQUENCE [LARGE SCALE GENOMIC DNA]</scope>
    <source>
        <strain evidence="1 2">LEGE 06226</strain>
    </source>
</reference>
<name>A0ABR9U5X7_9CYAN</name>
<dbReference type="RefSeq" id="WP_193867602.1">
    <property type="nucleotide sequence ID" value="NZ_JADEWU010000002.1"/>
</dbReference>
<evidence type="ECO:0000313" key="1">
    <source>
        <dbReference type="EMBL" id="MBE9141848.1"/>
    </source>
</evidence>
<keyword evidence="2" id="KW-1185">Reference proteome</keyword>
<protein>
    <submittedName>
        <fullName evidence="1">Uncharacterized protein</fullName>
    </submittedName>
</protein>
<organism evidence="1 2">
    <name type="scientific">Planktothrix mougeotii LEGE 06226</name>
    <dbReference type="NCBI Taxonomy" id="1828728"/>
    <lineage>
        <taxon>Bacteria</taxon>
        <taxon>Bacillati</taxon>
        <taxon>Cyanobacteriota</taxon>
        <taxon>Cyanophyceae</taxon>
        <taxon>Oscillatoriophycideae</taxon>
        <taxon>Oscillatoriales</taxon>
        <taxon>Microcoleaceae</taxon>
        <taxon>Planktothrix</taxon>
    </lineage>
</organism>
<accession>A0ABR9U5X7</accession>
<sequence>MDSLSVNRATPKIKVIAIANGHGCFDQTYMFVTTTLAQRSLNVKRSL</sequence>
<evidence type="ECO:0000313" key="2">
    <source>
        <dbReference type="Proteomes" id="UP000640725"/>
    </source>
</evidence>
<comment type="caution">
    <text evidence="1">The sequence shown here is derived from an EMBL/GenBank/DDBJ whole genome shotgun (WGS) entry which is preliminary data.</text>
</comment>
<dbReference type="EMBL" id="JADEWU010000002">
    <property type="protein sequence ID" value="MBE9141848.1"/>
    <property type="molecule type" value="Genomic_DNA"/>
</dbReference>
<gene>
    <name evidence="1" type="ORF">IQ236_01255</name>
</gene>
<proteinExistence type="predicted"/>